<evidence type="ECO:0000259" key="1">
    <source>
        <dbReference type="Pfam" id="PF00024"/>
    </source>
</evidence>
<dbReference type="AlphaFoldDB" id="A0A8B6ENK6"/>
<gene>
    <name evidence="3" type="ORF">MGAL_10B073371</name>
</gene>
<sequence length="410" mass="45813">MSDTITCHLCSNEEVIRNERKLASDSMTKQAVRMRNLSERILTEVDVGANVLVAIPHVDFMAVVTGKNMVFNWELKMENYLDFTPGISLNCLTYTLLLFNLPLKLRRDSLKSNASTRLSSASLSNLKRKSSIPAILEGVNLPRNRALSVKFDIMTDEIDIIGSSYEANILDYIVDLSSYRMDVLSSRFLTFEVKACKHVALYASSSENKDSTKPLYEIVIGSHQNTMTVVRRRNDASLHTSSRITKQSNSQNILNCNVYRPFWISWEAGSIMVGSGNGVGENVIVSWIDQAPFSVKSLGILTLDKAVGEWKVFIPVKDNFTGYSTSCEAPGKRAVLLSLGVVSSSLLQCATMCSQLNSCVIYNYQKQDIRCELLSVGTDPLTNVPKYLAAEWQYYAKCYDENDACFGCFF</sequence>
<dbReference type="Pfam" id="PF12248">
    <property type="entry name" value="Methyltransf_FA"/>
    <property type="match status" value="1"/>
</dbReference>
<name>A0A8B6ENK6_MYTGA</name>
<reference evidence="3" key="1">
    <citation type="submission" date="2018-11" db="EMBL/GenBank/DDBJ databases">
        <authorList>
            <person name="Alioto T."/>
            <person name="Alioto T."/>
        </authorList>
    </citation>
    <scope>NUCLEOTIDE SEQUENCE</scope>
</reference>
<evidence type="ECO:0000313" key="4">
    <source>
        <dbReference type="Proteomes" id="UP000596742"/>
    </source>
</evidence>
<protein>
    <recommendedName>
        <fullName evidence="5">Farnesoic acid O-methyl transferase domain-containing protein</fullName>
    </recommendedName>
</protein>
<dbReference type="PANTHER" id="PTHR36695:SF12">
    <property type="entry name" value="AGAP008648-PA"/>
    <property type="match status" value="1"/>
</dbReference>
<keyword evidence="4" id="KW-1185">Reference proteome</keyword>
<dbReference type="InterPro" id="IPR003609">
    <property type="entry name" value="Pan_app"/>
</dbReference>
<comment type="caution">
    <text evidence="3">The sequence shown here is derived from an EMBL/GenBank/DDBJ whole genome shotgun (WGS) entry which is preliminary data.</text>
</comment>
<accession>A0A8B6ENK6</accession>
<dbReference type="PANTHER" id="PTHR36695">
    <property type="entry name" value="AGAP008648-PA"/>
    <property type="match status" value="1"/>
</dbReference>
<organism evidence="3 4">
    <name type="scientific">Mytilus galloprovincialis</name>
    <name type="common">Mediterranean mussel</name>
    <dbReference type="NCBI Taxonomy" id="29158"/>
    <lineage>
        <taxon>Eukaryota</taxon>
        <taxon>Metazoa</taxon>
        <taxon>Spiralia</taxon>
        <taxon>Lophotrochozoa</taxon>
        <taxon>Mollusca</taxon>
        <taxon>Bivalvia</taxon>
        <taxon>Autobranchia</taxon>
        <taxon>Pteriomorphia</taxon>
        <taxon>Mytilida</taxon>
        <taxon>Mytiloidea</taxon>
        <taxon>Mytilidae</taxon>
        <taxon>Mytilinae</taxon>
        <taxon>Mytilus</taxon>
    </lineage>
</organism>
<dbReference type="OrthoDB" id="6102108at2759"/>
<dbReference type="Pfam" id="PF00024">
    <property type="entry name" value="PAN_1"/>
    <property type="match status" value="1"/>
</dbReference>
<evidence type="ECO:0008006" key="5">
    <source>
        <dbReference type="Google" id="ProtNLM"/>
    </source>
</evidence>
<feature type="domain" description="Apple" evidence="1">
    <location>
        <begin position="344"/>
        <end position="397"/>
    </location>
</feature>
<dbReference type="Proteomes" id="UP000596742">
    <property type="component" value="Unassembled WGS sequence"/>
</dbReference>
<evidence type="ECO:0000313" key="3">
    <source>
        <dbReference type="EMBL" id="VDI37022.1"/>
    </source>
</evidence>
<proteinExistence type="predicted"/>
<dbReference type="EMBL" id="UYJE01005393">
    <property type="protein sequence ID" value="VDI37022.1"/>
    <property type="molecule type" value="Genomic_DNA"/>
</dbReference>
<evidence type="ECO:0000259" key="2">
    <source>
        <dbReference type="Pfam" id="PF12248"/>
    </source>
</evidence>
<feature type="domain" description="Farnesoic acid O-methyl transferase" evidence="2">
    <location>
        <begin position="187"/>
        <end position="312"/>
    </location>
</feature>
<dbReference type="InterPro" id="IPR022041">
    <property type="entry name" value="Methyltransf_FA"/>
</dbReference>